<gene>
    <name evidence="3" type="ORF">BCON_0910g00010</name>
</gene>
<dbReference type="OrthoDB" id="498204at2759"/>
<dbReference type="AlphaFoldDB" id="A0A4Z1H3G9"/>
<dbReference type="SUPFAM" id="SSF101790">
    <property type="entry name" value="Aminomethyltransferase beta-barrel domain"/>
    <property type="match status" value="1"/>
</dbReference>
<dbReference type="Proteomes" id="UP000297527">
    <property type="component" value="Unassembled WGS sequence"/>
</dbReference>
<dbReference type="PANTHER" id="PTHR43757:SF2">
    <property type="entry name" value="AMINOMETHYLTRANSFERASE, MITOCHONDRIAL"/>
    <property type="match status" value="1"/>
</dbReference>
<name>A0A4Z1H3G9_9HELO</name>
<evidence type="ECO:0000256" key="1">
    <source>
        <dbReference type="PIRSR" id="PIRSR006487-1"/>
    </source>
</evidence>
<dbReference type="InterPro" id="IPR029043">
    <property type="entry name" value="GcvT/YgfZ_C"/>
</dbReference>
<evidence type="ECO:0000259" key="2">
    <source>
        <dbReference type="Pfam" id="PF01571"/>
    </source>
</evidence>
<organism evidence="3 4">
    <name type="scientific">Botryotinia convoluta</name>
    <dbReference type="NCBI Taxonomy" id="54673"/>
    <lineage>
        <taxon>Eukaryota</taxon>
        <taxon>Fungi</taxon>
        <taxon>Dikarya</taxon>
        <taxon>Ascomycota</taxon>
        <taxon>Pezizomycotina</taxon>
        <taxon>Leotiomycetes</taxon>
        <taxon>Helotiales</taxon>
        <taxon>Sclerotiniaceae</taxon>
        <taxon>Botryotinia</taxon>
    </lineage>
</organism>
<dbReference type="InterPro" id="IPR028896">
    <property type="entry name" value="GcvT/YgfZ/DmdA"/>
</dbReference>
<dbReference type="Gene3D" id="3.30.1360.120">
    <property type="entry name" value="Probable tRNA modification gtpase trme, domain 1"/>
    <property type="match status" value="1"/>
</dbReference>
<feature type="binding site" evidence="1">
    <location>
        <position position="207"/>
    </location>
    <ligand>
        <name>substrate</name>
    </ligand>
</feature>
<keyword evidence="4" id="KW-1185">Reference proteome</keyword>
<sequence>MSSLPDATDGSSGLRVAPMVPIDNSAWTWTRFINAFEVSEFTNWQDESLSWKKTAYIGDWSQAHKLRVRGPEAHAFFAFLSTMHWPNFRVHQCKHAIMCRDDGMIVGEGLVMKLGSEDFIFTSGPAGIEWAKFQHKQGRRKFNCAIEDVSKEWYLFQIQGPKSIEIMEAATGTGIKDLFFMNAKEMSIKGMEFLALRQGVSGERGYELWGPAKDAHAIYKAIVVAGEPFGLRQLGMRTKLVNHSFCVLIFDKLLTHGKVEAAVSTPISDFLPAVYGNDPEIKRYLEYLESNGINTALFRLQPGGNYSSDPAVHQHSPYDLGWEKFVDLSPEHEFIGRETLVSIAANPPNKWVALEWNSEDVIDVYASLFREESHDYMELPRILTLHADSVYLNEELIGSAFSRCYSYWFKKMISNAILSRQHSTPGTEVVVKWGSGEHGPQKMIRAIVKEAPYKHDVRRKKIEQ</sequence>
<reference evidence="3 4" key="1">
    <citation type="submission" date="2017-12" db="EMBL/GenBank/DDBJ databases">
        <title>Comparative genomics of Botrytis spp.</title>
        <authorList>
            <person name="Valero-Jimenez C.A."/>
            <person name="Tapia P."/>
            <person name="Veloso J."/>
            <person name="Silva-Moreno E."/>
            <person name="Staats M."/>
            <person name="Valdes J.H."/>
            <person name="Van Kan J.A.L."/>
        </authorList>
    </citation>
    <scope>NUCLEOTIDE SEQUENCE [LARGE SCALE GENOMIC DNA]</scope>
    <source>
        <strain evidence="3 4">MUCL11595</strain>
    </source>
</reference>
<dbReference type="PANTHER" id="PTHR43757">
    <property type="entry name" value="AMINOMETHYLTRANSFERASE"/>
    <property type="match status" value="1"/>
</dbReference>
<feature type="domain" description="GCVT N-terminal" evidence="2">
    <location>
        <begin position="39"/>
        <end position="238"/>
    </location>
</feature>
<dbReference type="Pfam" id="PF01571">
    <property type="entry name" value="GCV_T"/>
    <property type="match status" value="1"/>
</dbReference>
<comment type="caution">
    <text evidence="3">The sequence shown here is derived from an EMBL/GenBank/DDBJ whole genome shotgun (WGS) entry which is preliminary data.</text>
</comment>
<dbReference type="InterPro" id="IPR027266">
    <property type="entry name" value="TrmE/GcvT-like"/>
</dbReference>
<dbReference type="InterPro" id="IPR006222">
    <property type="entry name" value="GCVT_N"/>
</dbReference>
<evidence type="ECO:0000313" key="3">
    <source>
        <dbReference type="EMBL" id="TGO43774.1"/>
    </source>
</evidence>
<dbReference type="EMBL" id="PQXN01000908">
    <property type="protein sequence ID" value="TGO43774.1"/>
    <property type="molecule type" value="Genomic_DNA"/>
</dbReference>
<protein>
    <recommendedName>
        <fullName evidence="2">GCVT N-terminal domain-containing protein</fullName>
    </recommendedName>
</protein>
<accession>A0A4Z1H3G9</accession>
<evidence type="ECO:0000313" key="4">
    <source>
        <dbReference type="Proteomes" id="UP000297527"/>
    </source>
</evidence>
<proteinExistence type="predicted"/>
<dbReference type="PIRSF" id="PIRSF006487">
    <property type="entry name" value="GcvT"/>
    <property type="match status" value="1"/>
</dbReference>
<dbReference type="SUPFAM" id="SSF103025">
    <property type="entry name" value="Folate-binding domain"/>
    <property type="match status" value="1"/>
</dbReference>